<sequence length="74" mass="8659">MLATGKFTNARMVKVLVEEEMGGTTYSVQYLTDSKDTLERYYQEDAERLRLEAMKLFADKFVAFRTELEIISEH</sequence>
<reference evidence="2" key="1">
    <citation type="submission" date="2013-11" db="EMBL/GenBank/DDBJ databases">
        <title>Draft genome sequence from a member of Zhouia, isolated tidal flat.</title>
        <authorList>
            <person name="Jin H."/>
            <person name="Jeon C.O."/>
        </authorList>
    </citation>
    <scope>NUCLEOTIDE SEQUENCE [LARGE SCALE GENOMIC DNA]</scope>
    <source>
        <strain evidence="2">AD3</strain>
    </source>
</reference>
<dbReference type="Pfam" id="PF14114">
    <property type="entry name" value="DUF4286"/>
    <property type="match status" value="1"/>
</dbReference>
<accession>W2UJY4</accession>
<evidence type="ECO:0000313" key="1">
    <source>
        <dbReference type="EMBL" id="ETN94279.1"/>
    </source>
</evidence>
<protein>
    <recommendedName>
        <fullName evidence="3">DUF4286 domain-containing protein</fullName>
    </recommendedName>
</protein>
<name>W2UJY4_9FLAO</name>
<proteinExistence type="predicted"/>
<dbReference type="AlphaFoldDB" id="W2UJY4"/>
<comment type="caution">
    <text evidence="1">The sequence shown here is derived from an EMBL/GenBank/DDBJ whole genome shotgun (WGS) entry which is preliminary data.</text>
</comment>
<dbReference type="PATRIC" id="fig|1286632.3.peg.3077"/>
<gene>
    <name evidence="1" type="ORF">P278_30830</name>
</gene>
<dbReference type="EMBL" id="AYXY01000026">
    <property type="protein sequence ID" value="ETN94279.1"/>
    <property type="molecule type" value="Genomic_DNA"/>
</dbReference>
<organism evidence="1 2">
    <name type="scientific">Zhouia amylolytica AD3</name>
    <dbReference type="NCBI Taxonomy" id="1286632"/>
    <lineage>
        <taxon>Bacteria</taxon>
        <taxon>Pseudomonadati</taxon>
        <taxon>Bacteroidota</taxon>
        <taxon>Flavobacteriia</taxon>
        <taxon>Flavobacteriales</taxon>
        <taxon>Flavobacteriaceae</taxon>
        <taxon>Zhouia</taxon>
    </lineage>
</organism>
<dbReference type="eggNOG" id="ENOG5032RP1">
    <property type="taxonomic scope" value="Bacteria"/>
</dbReference>
<keyword evidence="2" id="KW-1185">Reference proteome</keyword>
<dbReference type="InterPro" id="IPR025563">
    <property type="entry name" value="DUF4286"/>
</dbReference>
<evidence type="ECO:0000313" key="2">
    <source>
        <dbReference type="Proteomes" id="UP000018850"/>
    </source>
</evidence>
<dbReference type="Proteomes" id="UP000018850">
    <property type="component" value="Unassembled WGS sequence"/>
</dbReference>
<dbReference type="STRING" id="376730.SAMN04487906_0240"/>
<evidence type="ECO:0008006" key="3">
    <source>
        <dbReference type="Google" id="ProtNLM"/>
    </source>
</evidence>
<reference evidence="1 2" key="2">
    <citation type="journal article" date="2016" name="Genome Announc.">
        <title>Draft Genome Sequence of Zhouia amylolytica AD3, Isolated from Tidal Flat Sediment.</title>
        <authorList>
            <person name="Jia B."/>
            <person name="Jin H.M."/>
            <person name="Lee H.J."/>
            <person name="Jeon C.O."/>
        </authorList>
    </citation>
    <scope>NUCLEOTIDE SEQUENCE [LARGE SCALE GENOMIC DNA]</scope>
    <source>
        <strain evidence="1 2">AD3</strain>
    </source>
</reference>